<keyword evidence="3" id="KW-1185">Reference proteome</keyword>
<dbReference type="SUPFAM" id="SSF51197">
    <property type="entry name" value="Clavaminate synthase-like"/>
    <property type="match status" value="1"/>
</dbReference>
<dbReference type="PANTHER" id="PTHR12461">
    <property type="entry name" value="HYPOXIA-INDUCIBLE FACTOR 1 ALPHA INHIBITOR-RELATED"/>
    <property type="match status" value="1"/>
</dbReference>
<dbReference type="STRING" id="1348853.LK12_06830"/>
<evidence type="ECO:0000313" key="3">
    <source>
        <dbReference type="Proteomes" id="UP000031057"/>
    </source>
</evidence>
<evidence type="ECO:0000259" key="1">
    <source>
        <dbReference type="PROSITE" id="PS51184"/>
    </source>
</evidence>
<name>A0A0B1ZQ71_9SPHN</name>
<dbReference type="SMART" id="SM00558">
    <property type="entry name" value="JmjC"/>
    <property type="match status" value="1"/>
</dbReference>
<feature type="domain" description="JmjC" evidence="1">
    <location>
        <begin position="98"/>
        <end position="254"/>
    </location>
</feature>
<dbReference type="Proteomes" id="UP000031057">
    <property type="component" value="Unassembled WGS sequence"/>
</dbReference>
<comment type="caution">
    <text evidence="2">The sequence shown here is derived from an EMBL/GenBank/DDBJ whole genome shotgun (WGS) entry which is preliminary data.</text>
</comment>
<dbReference type="EMBL" id="JTDI01000002">
    <property type="protein sequence ID" value="KHK92731.1"/>
    <property type="molecule type" value="Genomic_DNA"/>
</dbReference>
<evidence type="ECO:0000313" key="2">
    <source>
        <dbReference type="EMBL" id="KHK92731.1"/>
    </source>
</evidence>
<dbReference type="PANTHER" id="PTHR12461:SF105">
    <property type="entry name" value="HYPOXIA-INDUCIBLE FACTOR 1-ALPHA INHIBITOR"/>
    <property type="match status" value="1"/>
</dbReference>
<proteinExistence type="predicted"/>
<gene>
    <name evidence="2" type="ORF">LK12_06830</name>
</gene>
<accession>A0A0B1ZQ71</accession>
<dbReference type="InterPro" id="IPR003347">
    <property type="entry name" value="JmjC_dom"/>
</dbReference>
<reference evidence="2 3" key="1">
    <citation type="submission" date="2014-10" db="EMBL/GenBank/DDBJ databases">
        <title>Genome sequence of Novosphingobium malaysiense MUSC 273(T).</title>
        <authorList>
            <person name="Lee L.-H."/>
        </authorList>
    </citation>
    <scope>NUCLEOTIDE SEQUENCE [LARGE SCALE GENOMIC DNA]</scope>
    <source>
        <strain evidence="2 3">MUSC 273</strain>
    </source>
</reference>
<dbReference type="AlphaFoldDB" id="A0A0B1ZQ71"/>
<dbReference type="PROSITE" id="PS51184">
    <property type="entry name" value="JMJC"/>
    <property type="match status" value="1"/>
</dbReference>
<protein>
    <recommendedName>
        <fullName evidence="1">JmjC domain-containing protein</fullName>
    </recommendedName>
</protein>
<organism evidence="2 3">
    <name type="scientific">Novosphingobium malaysiense</name>
    <dbReference type="NCBI Taxonomy" id="1348853"/>
    <lineage>
        <taxon>Bacteria</taxon>
        <taxon>Pseudomonadati</taxon>
        <taxon>Pseudomonadota</taxon>
        <taxon>Alphaproteobacteria</taxon>
        <taxon>Sphingomonadales</taxon>
        <taxon>Sphingomonadaceae</taxon>
        <taxon>Novosphingobium</taxon>
    </lineage>
</organism>
<dbReference type="Gene3D" id="2.60.120.650">
    <property type="entry name" value="Cupin"/>
    <property type="match status" value="1"/>
</dbReference>
<sequence length="296" mass="32262">MRKDFAMDGPVFDSAAKTAFAEAYPGNTCKLTHHLADEPLLTLDALADLAGILPANSIEYNPGTLPIGIAPEDVPTSDLGVVETIRNIGETGSWVVLKRIEQVGAYAALLEHILGELTDVVAPRTGEMMQHEGFIFVSSPGAVTPFHFDPEHNILLQLTGSKTMTLFSVEDEAISPPSVHEAFHLGEHHRNLTYREDFAEHGTALTIGPGEAIHVPVKAPHWVQVGPEPSISLSITWRSEWSYAEADARAFNRALRKLGLRPSSPRPFPSRNMGKALAWRAMSRANTMLKSRSATS</sequence>